<dbReference type="GO" id="GO:0003955">
    <property type="term" value="F:NAD(P)H dehydrogenase (quinone) activity"/>
    <property type="evidence" value="ECO:0007669"/>
    <property type="project" value="TreeGrafter"/>
</dbReference>
<evidence type="ECO:0000313" key="3">
    <source>
        <dbReference type="EMBL" id="KRK38222.1"/>
    </source>
</evidence>
<dbReference type="InterPro" id="IPR029039">
    <property type="entry name" value="Flavoprotein-like_sf"/>
</dbReference>
<dbReference type="EMBL" id="AZCV01000002">
    <property type="protein sequence ID" value="KRK38222.1"/>
    <property type="molecule type" value="Genomic_DNA"/>
</dbReference>
<proteinExistence type="predicted"/>
<dbReference type="GO" id="GO:0009055">
    <property type="term" value="F:electron transfer activity"/>
    <property type="evidence" value="ECO:0007669"/>
    <property type="project" value="TreeGrafter"/>
</dbReference>
<dbReference type="GO" id="GO:0010181">
    <property type="term" value="F:FMN binding"/>
    <property type="evidence" value="ECO:0007669"/>
    <property type="project" value="TreeGrafter"/>
</dbReference>
<dbReference type="Pfam" id="PF02525">
    <property type="entry name" value="Flavodoxin_2"/>
    <property type="match status" value="1"/>
</dbReference>
<evidence type="ECO:0000256" key="1">
    <source>
        <dbReference type="ARBA" id="ARBA00023002"/>
    </source>
</evidence>
<dbReference type="PATRIC" id="fig|1423722.3.peg.1018"/>
<dbReference type="PANTHER" id="PTHR47307:SF1">
    <property type="entry name" value="GLUTATHIONE-REGULATED POTASSIUM-EFFLUX SYSTEM ANCILLARY PROTEIN KEFG"/>
    <property type="match status" value="1"/>
</dbReference>
<dbReference type="SUPFAM" id="SSF52218">
    <property type="entry name" value="Flavoproteins"/>
    <property type="match status" value="1"/>
</dbReference>
<dbReference type="InterPro" id="IPR003680">
    <property type="entry name" value="Flavodoxin_fold"/>
</dbReference>
<sequence>MYIDVSNLPRQCQLENGKTMKKTIVLSHPKLAESAVQSFLLEGLNWLDAGVNIIKLDQKLLRSTLSLAEQRELILNSAEVFLQFPLYWYSAPASLAQWQEELFTDKFVHDLQEKNKVQPATLAAVISMADKSADFGAGARIGRTISELLSPFQAFAEKVGFSYRKPFIIEQFNYQTPKQQERTLIEYLMYIADADASFEQRSEWLLAQLTKIEQTANSAILRDYLQQQLDEYRLLDATLGEIKNDRE</sequence>
<dbReference type="InterPro" id="IPR046980">
    <property type="entry name" value="KefG/KefF"/>
</dbReference>
<evidence type="ECO:0000313" key="4">
    <source>
        <dbReference type="Proteomes" id="UP000050909"/>
    </source>
</evidence>
<dbReference type="AlphaFoldDB" id="A0A0R1GW56"/>
<protein>
    <recommendedName>
        <fullName evidence="2">Flavodoxin-like fold domain-containing protein</fullName>
    </recommendedName>
</protein>
<feature type="domain" description="Flavodoxin-like fold" evidence="2">
    <location>
        <begin position="20"/>
        <end position="180"/>
    </location>
</feature>
<keyword evidence="4" id="KW-1185">Reference proteome</keyword>
<reference evidence="3 4" key="1">
    <citation type="journal article" date="2015" name="Genome Announc.">
        <title>Expanding the biotechnology potential of lactobacilli through comparative genomics of 213 strains and associated genera.</title>
        <authorList>
            <person name="Sun Z."/>
            <person name="Harris H.M."/>
            <person name="McCann A."/>
            <person name="Guo C."/>
            <person name="Argimon S."/>
            <person name="Zhang W."/>
            <person name="Yang X."/>
            <person name="Jeffery I.B."/>
            <person name="Cooney J.C."/>
            <person name="Kagawa T.F."/>
            <person name="Liu W."/>
            <person name="Song Y."/>
            <person name="Salvetti E."/>
            <person name="Wrobel A."/>
            <person name="Rasinkangas P."/>
            <person name="Parkhill J."/>
            <person name="Rea M.C."/>
            <person name="O'Sullivan O."/>
            <person name="Ritari J."/>
            <person name="Douillard F.P."/>
            <person name="Paul Ross R."/>
            <person name="Yang R."/>
            <person name="Briner A.E."/>
            <person name="Felis G.E."/>
            <person name="de Vos W.M."/>
            <person name="Barrangou R."/>
            <person name="Klaenhammer T.R."/>
            <person name="Caufield P.W."/>
            <person name="Cui Y."/>
            <person name="Zhang H."/>
            <person name="O'Toole P.W."/>
        </authorList>
    </citation>
    <scope>NUCLEOTIDE SEQUENCE [LARGE SCALE GENOMIC DNA]</scope>
    <source>
        <strain evidence="3 4">DSM 20534</strain>
    </source>
</reference>
<evidence type="ECO:0000259" key="2">
    <source>
        <dbReference type="Pfam" id="PF02525"/>
    </source>
</evidence>
<gene>
    <name evidence="3" type="ORF">FC62_GL001001</name>
</gene>
<name>A0A0R1GW56_9LACO</name>
<dbReference type="Gene3D" id="3.40.50.360">
    <property type="match status" value="1"/>
</dbReference>
<dbReference type="Proteomes" id="UP000050909">
    <property type="component" value="Unassembled WGS sequence"/>
</dbReference>
<dbReference type="PANTHER" id="PTHR47307">
    <property type="entry name" value="GLUTATHIONE-REGULATED POTASSIUM-EFFLUX SYSTEM ANCILLARY PROTEIN KEFG"/>
    <property type="match status" value="1"/>
</dbReference>
<comment type="caution">
    <text evidence="3">The sequence shown here is derived from an EMBL/GenBank/DDBJ whole genome shotgun (WGS) entry which is preliminary data.</text>
</comment>
<organism evidence="3 4">
    <name type="scientific">Amylolactobacillus amylotrophicus DSM 20534</name>
    <dbReference type="NCBI Taxonomy" id="1423722"/>
    <lineage>
        <taxon>Bacteria</taxon>
        <taxon>Bacillati</taxon>
        <taxon>Bacillota</taxon>
        <taxon>Bacilli</taxon>
        <taxon>Lactobacillales</taxon>
        <taxon>Lactobacillaceae</taxon>
        <taxon>Amylolactobacillus</taxon>
    </lineage>
</organism>
<keyword evidence="1" id="KW-0560">Oxidoreductase</keyword>
<accession>A0A0R1GW56</accession>